<keyword evidence="2" id="KW-1185">Reference proteome</keyword>
<organism evidence="1 2">
    <name type="scientific">Ferviditalea candida</name>
    <dbReference type="NCBI Taxonomy" id="3108399"/>
    <lineage>
        <taxon>Bacteria</taxon>
        <taxon>Bacillati</taxon>
        <taxon>Bacillota</taxon>
        <taxon>Bacilli</taxon>
        <taxon>Bacillales</taxon>
        <taxon>Paenibacillaceae</taxon>
        <taxon>Ferviditalea</taxon>
    </lineage>
</organism>
<dbReference type="RefSeq" id="WP_371755064.1">
    <property type="nucleotide sequence ID" value="NZ_JAYJLD010000025.1"/>
</dbReference>
<dbReference type="Proteomes" id="UP001310386">
    <property type="component" value="Unassembled WGS sequence"/>
</dbReference>
<dbReference type="EMBL" id="JAYJLD010000025">
    <property type="protein sequence ID" value="MEB3102939.1"/>
    <property type="molecule type" value="Genomic_DNA"/>
</dbReference>
<name>A0ABU5ZK95_9BACL</name>
<proteinExistence type="predicted"/>
<accession>A0ABU5ZK95</accession>
<protein>
    <submittedName>
        <fullName evidence="1">Uncharacterized protein</fullName>
    </submittedName>
</protein>
<sequence length="125" mass="14415">MNIRLRTLIYSNKVEIENVPIFSCDSCNYSEVFSAIKPELTDLIGKLGRKPKLQRILFHEINELANLMYMASLKEHSHLPIEGMLQERINQLLDLLLLARSLHEDSWAEEIQAKLAQISKHTIST</sequence>
<evidence type="ECO:0000313" key="2">
    <source>
        <dbReference type="Proteomes" id="UP001310386"/>
    </source>
</evidence>
<evidence type="ECO:0000313" key="1">
    <source>
        <dbReference type="EMBL" id="MEB3102939.1"/>
    </source>
</evidence>
<gene>
    <name evidence="1" type="ORF">VF724_14880</name>
</gene>
<reference evidence="1" key="1">
    <citation type="submission" date="2023-12" db="EMBL/GenBank/DDBJ databases">
        <title>Fervidustalea candida gen. nov., sp. nov., a novel member of the family Paenibacillaceae isolated from a geothermal area.</title>
        <authorList>
            <person name="Li W.-J."/>
            <person name="Jiao J.-Y."/>
            <person name="Chen Y."/>
        </authorList>
    </citation>
    <scope>NUCLEOTIDE SEQUENCE</scope>
    <source>
        <strain evidence="1">SYSU GA230002</strain>
    </source>
</reference>
<comment type="caution">
    <text evidence="1">The sequence shown here is derived from an EMBL/GenBank/DDBJ whole genome shotgun (WGS) entry which is preliminary data.</text>
</comment>